<accession>A0A976IGP6</accession>
<evidence type="ECO:0000313" key="2">
    <source>
        <dbReference type="Proteomes" id="UP000294530"/>
    </source>
</evidence>
<sequence length="84" mass="9342">MPELQLCLQQFVSYASERLQLLPQQTQSPESSRVVSVREHQECVSDPSEFVPASVFFGQPGRGYDVTAEHTDLALGRLVGLPRP</sequence>
<reference evidence="1 2" key="1">
    <citation type="journal article" date="2021" name="Genome Biol.">
        <title>AFLAP: assembly-free linkage analysis pipeline using k-mers from genome sequencing data.</title>
        <authorList>
            <person name="Fletcher K."/>
            <person name="Zhang L."/>
            <person name="Gil J."/>
            <person name="Han R."/>
            <person name="Cavanaugh K."/>
            <person name="Michelmore R."/>
        </authorList>
    </citation>
    <scope>NUCLEOTIDE SEQUENCE [LARGE SCALE GENOMIC DNA]</scope>
    <source>
        <strain evidence="1 2">SF5</strain>
    </source>
</reference>
<dbReference type="RefSeq" id="XP_067820766.1">
    <property type="nucleotide sequence ID" value="XM_067965969.1"/>
</dbReference>
<dbReference type="EMBL" id="SHOA02000004">
    <property type="protein sequence ID" value="TDH71267.1"/>
    <property type="molecule type" value="Genomic_DNA"/>
</dbReference>
<comment type="caution">
    <text evidence="1">The sequence shown here is derived from an EMBL/GenBank/DDBJ whole genome shotgun (WGS) entry which is preliminary data.</text>
</comment>
<dbReference type="GeneID" id="94351640"/>
<protein>
    <submittedName>
        <fullName evidence="1">Uncharacterized protein</fullName>
    </submittedName>
</protein>
<evidence type="ECO:0000313" key="1">
    <source>
        <dbReference type="EMBL" id="TDH71267.1"/>
    </source>
</evidence>
<dbReference type="AlphaFoldDB" id="A0A976IGP6"/>
<dbReference type="Proteomes" id="UP000294530">
    <property type="component" value="Unassembled WGS sequence"/>
</dbReference>
<name>A0A976IGP6_BRELC</name>
<gene>
    <name evidence="1" type="ORF">CCR75_007913</name>
</gene>
<keyword evidence="2" id="KW-1185">Reference proteome</keyword>
<proteinExistence type="predicted"/>
<dbReference type="KEGG" id="blac:94351640"/>
<organism evidence="1 2">
    <name type="scientific">Bremia lactucae</name>
    <name type="common">Lettuce downy mildew</name>
    <dbReference type="NCBI Taxonomy" id="4779"/>
    <lineage>
        <taxon>Eukaryota</taxon>
        <taxon>Sar</taxon>
        <taxon>Stramenopiles</taxon>
        <taxon>Oomycota</taxon>
        <taxon>Peronosporomycetes</taxon>
        <taxon>Peronosporales</taxon>
        <taxon>Peronosporaceae</taxon>
        <taxon>Bremia</taxon>
    </lineage>
</organism>